<feature type="region of interest" description="Disordered" evidence="6">
    <location>
        <begin position="461"/>
        <end position="492"/>
    </location>
</feature>
<dbReference type="CDD" id="cd22460">
    <property type="entry name" value="KH-I_PEPPER_rpt2_like"/>
    <property type="match status" value="2"/>
</dbReference>
<evidence type="ECO:0000313" key="9">
    <source>
        <dbReference type="Proteomes" id="UP000593562"/>
    </source>
</evidence>
<feature type="domain" description="K Homology" evidence="7">
    <location>
        <begin position="136"/>
        <end position="211"/>
    </location>
</feature>
<dbReference type="EMBL" id="JAAARO010000022">
    <property type="protein sequence ID" value="KAF5727170.1"/>
    <property type="molecule type" value="Genomic_DNA"/>
</dbReference>
<dbReference type="PROSITE" id="PS50084">
    <property type="entry name" value="KH_TYPE_1"/>
    <property type="match status" value="4"/>
</dbReference>
<proteinExistence type="predicted"/>
<sequence>MMAGQRSDYGNSSQSRSDYGESKRTDHGDDNDQHDIDSEETVYRYLCPVRKIGSIIGKGGEIAKLLRSESKSNIRIAENMPGCDERLVTIYSTSKETNLLKDNGDFVAPALDALFMVHDRIVSDGLPATEEFEEVQQITVRMLVPSDQIGCIIGKGGHIIQKMRTETRAQIRILRDEYLPPLALSNDELLQIIGEPSIVRKALYQVASLLHENPSRYNHLLLASSSNMSQSGGMLMTPNTSAPHGNYTGLSSYPDQRDETFAKEFSLRLVCPTGNIGSVIGKGGCIIKQIRQESRAFIKVDSIGAEDECIIFISAKEFSEDQSPTITAAMRLQPRCSEKTERESGDSVLTTRLLVSSSQIGCLIGKGGAIISEMRNVTRAGIRILSEGNLPKGAYEDDEMVQITGGADVANAALLQVALRLKANLFKRDGILAPFSPGLPFTPMSVDASNGLRNGSRDIHLRGRGYSSHSIEHGSRDIPTGDNYESDGDGAHKTQSDVTVVTVNQFICLLLFRTVVKWMATKNLLIDTSPI</sequence>
<keyword evidence="2" id="KW-0677">Repeat</keyword>
<keyword evidence="4" id="KW-0539">Nucleus</keyword>
<dbReference type="AlphaFoldDB" id="A0A7J7BZ25"/>
<dbReference type="FunCoup" id="A0A7J7BZ25">
    <property type="interactions" value="1368"/>
</dbReference>
<comment type="caution">
    <text evidence="8">The sequence shown here is derived from an EMBL/GenBank/DDBJ whole genome shotgun (WGS) entry which is preliminary data.</text>
</comment>
<protein>
    <submittedName>
        <fullName evidence="8">KH domain-containing protein</fullName>
    </submittedName>
</protein>
<dbReference type="GO" id="GO:0005634">
    <property type="term" value="C:nucleus"/>
    <property type="evidence" value="ECO:0007669"/>
    <property type="project" value="UniProtKB-SubCell"/>
</dbReference>
<dbReference type="InterPro" id="IPR004087">
    <property type="entry name" value="KH_dom"/>
</dbReference>
<evidence type="ECO:0000256" key="4">
    <source>
        <dbReference type="ARBA" id="ARBA00023242"/>
    </source>
</evidence>
<dbReference type="CDD" id="cd22459">
    <property type="entry name" value="KH-I_PEPPER_rpt1_like"/>
    <property type="match status" value="1"/>
</dbReference>
<keyword evidence="9" id="KW-1185">Reference proteome</keyword>
<keyword evidence="3 5" id="KW-0694">RNA-binding</keyword>
<evidence type="ECO:0000256" key="2">
    <source>
        <dbReference type="ARBA" id="ARBA00022737"/>
    </source>
</evidence>
<dbReference type="PANTHER" id="PTHR10288">
    <property type="entry name" value="KH DOMAIN CONTAINING RNA BINDING PROTEIN"/>
    <property type="match status" value="1"/>
</dbReference>
<accession>A0A7J7BZ25</accession>
<feature type="compositionally biased region" description="Basic and acidic residues" evidence="6">
    <location>
        <begin position="18"/>
        <end position="36"/>
    </location>
</feature>
<dbReference type="InParanoid" id="A0A7J7BZ25"/>
<dbReference type="GO" id="GO:0009911">
    <property type="term" value="P:positive regulation of flower development"/>
    <property type="evidence" value="ECO:0007669"/>
    <property type="project" value="UniProtKB-ARBA"/>
</dbReference>
<gene>
    <name evidence="8" type="ORF">HS088_TW22G00858</name>
</gene>
<dbReference type="SUPFAM" id="SSF54791">
    <property type="entry name" value="Eukaryotic type KH-domain (KH-domain type I)"/>
    <property type="match status" value="4"/>
</dbReference>
<evidence type="ECO:0000256" key="6">
    <source>
        <dbReference type="SAM" id="MobiDB-lite"/>
    </source>
</evidence>
<feature type="domain" description="K Homology" evidence="7">
    <location>
        <begin position="39"/>
        <end position="112"/>
    </location>
</feature>
<dbReference type="Pfam" id="PF00013">
    <property type="entry name" value="KH_1"/>
    <property type="match status" value="4"/>
</dbReference>
<evidence type="ECO:0000259" key="7">
    <source>
        <dbReference type="SMART" id="SM00322"/>
    </source>
</evidence>
<reference evidence="8 9" key="1">
    <citation type="journal article" date="2020" name="Nat. Commun.">
        <title>Genome of Tripterygium wilfordii and identification of cytochrome P450 involved in triptolide biosynthesis.</title>
        <authorList>
            <person name="Tu L."/>
            <person name="Su P."/>
            <person name="Zhang Z."/>
            <person name="Gao L."/>
            <person name="Wang J."/>
            <person name="Hu T."/>
            <person name="Zhou J."/>
            <person name="Zhang Y."/>
            <person name="Zhao Y."/>
            <person name="Liu Y."/>
            <person name="Song Y."/>
            <person name="Tong Y."/>
            <person name="Lu Y."/>
            <person name="Yang J."/>
            <person name="Xu C."/>
            <person name="Jia M."/>
            <person name="Peters R.J."/>
            <person name="Huang L."/>
            <person name="Gao W."/>
        </authorList>
    </citation>
    <scope>NUCLEOTIDE SEQUENCE [LARGE SCALE GENOMIC DNA]</scope>
    <source>
        <strain evidence="9">cv. XIE 37</strain>
        <tissue evidence="8">Leaf</tissue>
    </source>
</reference>
<evidence type="ECO:0000256" key="3">
    <source>
        <dbReference type="ARBA" id="ARBA00022884"/>
    </source>
</evidence>
<organism evidence="8 9">
    <name type="scientific">Tripterygium wilfordii</name>
    <name type="common">Thunder God vine</name>
    <dbReference type="NCBI Taxonomy" id="458696"/>
    <lineage>
        <taxon>Eukaryota</taxon>
        <taxon>Viridiplantae</taxon>
        <taxon>Streptophyta</taxon>
        <taxon>Embryophyta</taxon>
        <taxon>Tracheophyta</taxon>
        <taxon>Spermatophyta</taxon>
        <taxon>Magnoliopsida</taxon>
        <taxon>eudicotyledons</taxon>
        <taxon>Gunneridae</taxon>
        <taxon>Pentapetalae</taxon>
        <taxon>rosids</taxon>
        <taxon>fabids</taxon>
        <taxon>Celastrales</taxon>
        <taxon>Celastraceae</taxon>
        <taxon>Tripterygium</taxon>
    </lineage>
</organism>
<evidence type="ECO:0000256" key="1">
    <source>
        <dbReference type="ARBA" id="ARBA00004123"/>
    </source>
</evidence>
<feature type="region of interest" description="Disordered" evidence="6">
    <location>
        <begin position="1"/>
        <end position="36"/>
    </location>
</feature>
<dbReference type="GO" id="GO:0003723">
    <property type="term" value="F:RNA binding"/>
    <property type="evidence" value="ECO:0007669"/>
    <property type="project" value="UniProtKB-UniRule"/>
</dbReference>
<feature type="domain" description="K Homology" evidence="7">
    <location>
        <begin position="347"/>
        <end position="422"/>
    </location>
</feature>
<evidence type="ECO:0000313" key="8">
    <source>
        <dbReference type="EMBL" id="KAF5727170.1"/>
    </source>
</evidence>
<feature type="domain" description="K Homology" evidence="7">
    <location>
        <begin position="263"/>
        <end position="334"/>
    </location>
</feature>
<dbReference type="Proteomes" id="UP000593562">
    <property type="component" value="Unassembled WGS sequence"/>
</dbReference>
<dbReference type="Gene3D" id="3.30.310.210">
    <property type="match status" value="2"/>
</dbReference>
<name>A0A7J7BZ25_TRIWF</name>
<comment type="subcellular location">
    <subcellularLocation>
        <location evidence="1">Nucleus</location>
    </subcellularLocation>
</comment>
<dbReference type="SMART" id="SM00322">
    <property type="entry name" value="KH"/>
    <property type="match status" value="4"/>
</dbReference>
<dbReference type="InterPro" id="IPR004088">
    <property type="entry name" value="KH_dom_type_1"/>
</dbReference>
<dbReference type="FunFam" id="3.30.310.210:FF:000002">
    <property type="entry name" value="KH domain-containing protein"/>
    <property type="match status" value="1"/>
</dbReference>
<feature type="compositionally biased region" description="Polar residues" evidence="6">
    <location>
        <begin position="8"/>
        <end position="17"/>
    </location>
</feature>
<dbReference type="InterPro" id="IPR036612">
    <property type="entry name" value="KH_dom_type_1_sf"/>
</dbReference>
<evidence type="ECO:0000256" key="5">
    <source>
        <dbReference type="PROSITE-ProRule" id="PRU00117"/>
    </source>
</evidence>